<reference evidence="3 5" key="2">
    <citation type="submission" date="2016-10" db="EMBL/GenBank/DDBJ databases">
        <authorList>
            <person name="de Groot N.N."/>
        </authorList>
    </citation>
    <scope>NUCLEOTIDE SEQUENCE [LARGE SCALE GENOMIC DNA]</scope>
    <source>
        <strain evidence="3 5">DSM 2895</strain>
    </source>
</reference>
<keyword evidence="1" id="KW-0812">Transmembrane</keyword>
<dbReference type="GeneID" id="42304572"/>
<dbReference type="PATRIC" id="fig|47500.8.peg.5373"/>
<keyword evidence="1" id="KW-0472">Membrane</keyword>
<dbReference type="Proteomes" id="UP000182836">
    <property type="component" value="Unassembled WGS sequence"/>
</dbReference>
<accession>A0A0D1XT87</accession>
<dbReference type="RefSeq" id="WP_043064983.1">
    <property type="nucleotide sequence ID" value="NZ_BJOA01000078.1"/>
</dbReference>
<keyword evidence="4" id="KW-1185">Reference proteome</keyword>
<sequence length="60" mass="7461">MEPENKKSKMEKYNEMVQRELEEEERKDKRQFYDRGEFWVLIVVLIVFFFVFGKGCVFIF</sequence>
<feature type="transmembrane region" description="Helical" evidence="1">
    <location>
        <begin position="38"/>
        <end position="59"/>
    </location>
</feature>
<evidence type="ECO:0000313" key="4">
    <source>
        <dbReference type="Proteomes" id="UP000037269"/>
    </source>
</evidence>
<name>A0A0D1XT87_ANEMI</name>
<evidence type="ECO:0000313" key="2">
    <source>
        <dbReference type="EMBL" id="KON94943.1"/>
    </source>
</evidence>
<organism evidence="2 4">
    <name type="scientific">Aneurinibacillus migulanus</name>
    <name type="common">Bacillus migulanus</name>
    <dbReference type="NCBI Taxonomy" id="47500"/>
    <lineage>
        <taxon>Bacteria</taxon>
        <taxon>Bacillati</taxon>
        <taxon>Bacillota</taxon>
        <taxon>Bacilli</taxon>
        <taxon>Bacillales</taxon>
        <taxon>Paenibacillaceae</taxon>
        <taxon>Aneurinibacillus group</taxon>
        <taxon>Aneurinibacillus</taxon>
    </lineage>
</organism>
<dbReference type="EMBL" id="LGUG01000004">
    <property type="protein sequence ID" value="KON94943.1"/>
    <property type="molecule type" value="Genomic_DNA"/>
</dbReference>
<proteinExistence type="predicted"/>
<evidence type="ECO:0000313" key="3">
    <source>
        <dbReference type="EMBL" id="SDI95034.1"/>
    </source>
</evidence>
<protein>
    <submittedName>
        <fullName evidence="2">Uncharacterized protein</fullName>
    </submittedName>
</protein>
<evidence type="ECO:0000313" key="5">
    <source>
        <dbReference type="Proteomes" id="UP000182836"/>
    </source>
</evidence>
<gene>
    <name evidence="2" type="ORF">AF333_05040</name>
    <name evidence="3" type="ORF">SAMN04487909_109199</name>
</gene>
<reference evidence="2 4" key="1">
    <citation type="submission" date="2015-07" db="EMBL/GenBank/DDBJ databases">
        <title>Fjat-14205 dsm 2895.</title>
        <authorList>
            <person name="Liu B."/>
            <person name="Wang J."/>
            <person name="Zhu Y."/>
            <person name="Liu G."/>
            <person name="Chen Q."/>
            <person name="Chen Z."/>
            <person name="Lan J."/>
            <person name="Che J."/>
            <person name="Ge C."/>
            <person name="Shi H."/>
            <person name="Pan Z."/>
            <person name="Liu X."/>
        </authorList>
    </citation>
    <scope>NUCLEOTIDE SEQUENCE [LARGE SCALE GENOMIC DNA]</scope>
    <source>
        <strain evidence="2 4">DSM 2895</strain>
    </source>
</reference>
<dbReference type="AlphaFoldDB" id="A0A0D1XT87"/>
<dbReference type="Proteomes" id="UP000037269">
    <property type="component" value="Unassembled WGS sequence"/>
</dbReference>
<dbReference type="EMBL" id="FNED01000009">
    <property type="protein sequence ID" value="SDI95034.1"/>
    <property type="molecule type" value="Genomic_DNA"/>
</dbReference>
<evidence type="ECO:0000256" key="1">
    <source>
        <dbReference type="SAM" id="Phobius"/>
    </source>
</evidence>
<keyword evidence="1" id="KW-1133">Transmembrane helix</keyword>